<evidence type="ECO:0000256" key="3">
    <source>
        <dbReference type="ARBA" id="ARBA00022989"/>
    </source>
</evidence>
<dbReference type="GO" id="GO:0097347">
    <property type="term" value="C:TAM protein secretion complex"/>
    <property type="evidence" value="ECO:0007669"/>
    <property type="project" value="TreeGrafter"/>
</dbReference>
<protein>
    <submittedName>
        <fullName evidence="6">Autotransporter secretion inner membrane protein TamB</fullName>
    </submittedName>
</protein>
<dbReference type="InterPro" id="IPR007452">
    <property type="entry name" value="TamB_C"/>
</dbReference>
<evidence type="ECO:0000256" key="1">
    <source>
        <dbReference type="ARBA" id="ARBA00004167"/>
    </source>
</evidence>
<comment type="subcellular location">
    <subcellularLocation>
        <location evidence="1">Membrane</location>
        <topology evidence="1">Single-pass membrane protein</topology>
    </subcellularLocation>
</comment>
<dbReference type="STRING" id="265719.SAMN04488509_104203"/>
<dbReference type="PANTHER" id="PTHR36985">
    <property type="entry name" value="TRANSLOCATION AND ASSEMBLY MODULE SUBUNIT TAMB"/>
    <property type="match status" value="1"/>
</dbReference>
<keyword evidence="2" id="KW-0812">Transmembrane</keyword>
<evidence type="ECO:0000256" key="4">
    <source>
        <dbReference type="ARBA" id="ARBA00023136"/>
    </source>
</evidence>
<keyword evidence="4" id="KW-0472">Membrane</keyword>
<dbReference type="Proteomes" id="UP000199603">
    <property type="component" value="Unassembled WGS sequence"/>
</dbReference>
<dbReference type="RefSeq" id="WP_091241982.1">
    <property type="nucleotide sequence ID" value="NZ_FNAG01000004.1"/>
</dbReference>
<sequence length="1338" mass="141609">MSRVRRWLRLTALALGAGALLLALFGAWLLGTEAGARFALARLQGALPAGSLHWQLVRGSLTHGLAFEGLRYQQDGLSLEIERLQLRAELGALAAARLHVQAIEGEGIRLVLPPDEADPPPPSFELALPESLPSLVLPIELALDSAELRGLRIERASDALAPAASALAGEGAAADAEPPEAAPADAVDALLFEAERIAVTSLTLDAGQLRMAELSLDAPLISLRAEGSIDSARDWQAALRLRGEWRAGLAAAQAFEATIDGGLAAARLELRLPDAPEFALDVDVREALSRLQWQLNLQAPTPPPALTAVWPIGLAGLQLRGEGGLDRVALSGGFAVDGRSYALEAATLRTDASTLHIDALRLQQGEGSAALRGWLRLPSADAPARFEARWDFERFDLPLADAPPLRVDGALEARGAFDDAELTLALQLARGELAGALSGGLRVQGEQAQLQALELRTDEGRLRADGELDWSEGLHWRIRADLAELDASLLAPEWPSRVSARLYSEGRETRAAREGVLRLEDFDGSLREQALRGHVRARWSGAPPAPAAALPVGAGEAELELRWGESALSGSARLGETVAATLQLAPLQLDGLAADAKGALRGELRLSGTPAAPRLGLDLRADQVRAAGAEIDAPHLRGELGLAPEAPLQLQLESAQTRIAGRALGALVLALRGEVSAHALSLRQPVAGGGLALELAGGWRADERRWLGRLEQLDWRAPDRRGSGGDWALAEPAAIELGARRLRLDGFCLEGTQRAERGSAALSPGAAPAVDPVGADGIASGRIDGAESLGRLCASLRGEGSESLTARLELDALPLALPLGLLSDREAPARPRWQGVLGGSIDLASKAGDWQVEGRLASAQGGLSLGRREGRELLRWQDFSIEIAGDAELLRLGLGARLGEDGLLQGELRALAVGSENAGIEGQLALQLDQLGLLEWLSDEAMIAPSGRLSVELAFDGALGAPNLRGGAQLSGFSAELPALGIRPSEGLIELQLEGASAAELSFALRSEGELRGRGRIDWSEAAESPLRLSIEGSEVLLSDTAQLRLFASPALELEQRDALLRLRGRVDVPRADVRLDRFEGGQQVSADVLVLDPAQPERAVEAAQRVDADIRVALGEAVALQGFGLKGKVRGELRVRDRPGRATRASGSLNVSGRYKAYGQDLDITRGRLSFAQSPLDNPGLDIRAERRLDEVTVGIRVTGTAAAPVLGLWSQPSLDQADVLSYLMLGRPVRAVRSGEGQQLNAAAAALGAGGNYIAERLGARLGFDQASVEDSAALGGAALMLGKFLSPRLYVAYGVALFGEGQVFSIKYLLTEQWDLQIDTSERETRGSVNYRLER</sequence>
<keyword evidence="7" id="KW-1185">Reference proteome</keyword>
<dbReference type="GO" id="GO:0009306">
    <property type="term" value="P:protein secretion"/>
    <property type="evidence" value="ECO:0007669"/>
    <property type="project" value="InterPro"/>
</dbReference>
<evidence type="ECO:0000313" key="6">
    <source>
        <dbReference type="EMBL" id="SDD62564.1"/>
    </source>
</evidence>
<evidence type="ECO:0000256" key="2">
    <source>
        <dbReference type="ARBA" id="ARBA00022692"/>
    </source>
</evidence>
<proteinExistence type="predicted"/>
<dbReference type="Pfam" id="PF04357">
    <property type="entry name" value="TamB"/>
    <property type="match status" value="1"/>
</dbReference>
<reference evidence="6 7" key="1">
    <citation type="submission" date="2016-10" db="EMBL/GenBank/DDBJ databases">
        <authorList>
            <person name="de Groot N.N."/>
        </authorList>
    </citation>
    <scope>NUCLEOTIDE SEQUENCE [LARGE SCALE GENOMIC DNA]</scope>
    <source>
        <strain evidence="6 7">DSM 16957</strain>
    </source>
</reference>
<accession>A0A1G6W9T1</accession>
<dbReference type="GO" id="GO:0005886">
    <property type="term" value="C:plasma membrane"/>
    <property type="evidence" value="ECO:0007669"/>
    <property type="project" value="InterPro"/>
</dbReference>
<keyword evidence="3" id="KW-1133">Transmembrane helix</keyword>
<organism evidence="6 7">
    <name type="scientific">Aquimonas voraii</name>
    <dbReference type="NCBI Taxonomy" id="265719"/>
    <lineage>
        <taxon>Bacteria</taxon>
        <taxon>Pseudomonadati</taxon>
        <taxon>Pseudomonadota</taxon>
        <taxon>Gammaproteobacteria</taxon>
        <taxon>Lysobacterales</taxon>
        <taxon>Lysobacteraceae</taxon>
        <taxon>Aquimonas</taxon>
    </lineage>
</organism>
<dbReference type="PANTHER" id="PTHR36985:SF1">
    <property type="entry name" value="TRANSLOCATION AND ASSEMBLY MODULE SUBUNIT TAMB"/>
    <property type="match status" value="1"/>
</dbReference>
<name>A0A1G6W9T1_9GAMM</name>
<dbReference type="OrthoDB" id="5555605at2"/>
<evidence type="ECO:0000313" key="7">
    <source>
        <dbReference type="Proteomes" id="UP000199603"/>
    </source>
</evidence>
<feature type="domain" description="Translocation and assembly module TamB C-terminal" evidence="5">
    <location>
        <begin position="1007"/>
        <end position="1337"/>
    </location>
</feature>
<gene>
    <name evidence="6" type="ORF">SAMN04488509_104203</name>
</gene>
<dbReference type="EMBL" id="FNAG01000004">
    <property type="protein sequence ID" value="SDD62564.1"/>
    <property type="molecule type" value="Genomic_DNA"/>
</dbReference>
<evidence type="ECO:0000259" key="5">
    <source>
        <dbReference type="Pfam" id="PF04357"/>
    </source>
</evidence>